<sequence length="170" mass="18258">MKRTPAAWVVMGVSGCGKSSVGARLAALLGARFIEGDAFHPPQNLAKMAAGVPLGDADRQGWLLALRAELVRTLAAGECVVLSCSALKRAYRALLRGGDEYPVCFVHLHGPRALIAQRMAARRGHFMPSSLLDSQLRDLEPLAPDECGITLDLRQPLPQLVEQAAAAWPR</sequence>
<comment type="caution">
    <text evidence="10">The sequence shown here is derived from an EMBL/GenBank/DDBJ whole genome shotgun (WGS) entry which is preliminary data.</text>
</comment>
<keyword evidence="7 9" id="KW-0067">ATP-binding</keyword>
<evidence type="ECO:0000256" key="4">
    <source>
        <dbReference type="ARBA" id="ARBA00022679"/>
    </source>
</evidence>
<dbReference type="Pfam" id="PF13671">
    <property type="entry name" value="AAA_33"/>
    <property type="match status" value="1"/>
</dbReference>
<evidence type="ECO:0000256" key="8">
    <source>
        <dbReference type="ARBA" id="ARBA00048090"/>
    </source>
</evidence>
<dbReference type="EMBL" id="JAHYBX010000001">
    <property type="protein sequence ID" value="MCA1854773.1"/>
    <property type="molecule type" value="Genomic_DNA"/>
</dbReference>
<dbReference type="Proteomes" id="UP001198602">
    <property type="component" value="Unassembled WGS sequence"/>
</dbReference>
<evidence type="ECO:0000256" key="1">
    <source>
        <dbReference type="ARBA" id="ARBA00004761"/>
    </source>
</evidence>
<organism evidence="10 11">
    <name type="scientific">Massilia hydrophila</name>
    <dbReference type="NCBI Taxonomy" id="3044279"/>
    <lineage>
        <taxon>Bacteria</taxon>
        <taxon>Pseudomonadati</taxon>
        <taxon>Pseudomonadota</taxon>
        <taxon>Betaproteobacteria</taxon>
        <taxon>Burkholderiales</taxon>
        <taxon>Oxalobacteraceae</taxon>
        <taxon>Telluria group</taxon>
        <taxon>Massilia</taxon>
    </lineage>
</organism>
<accession>A0ABS7Y5Z7</accession>
<name>A0ABS7Y5Z7_9BURK</name>
<comment type="pathway">
    <text evidence="1">Carbohydrate acid metabolism.</text>
</comment>
<dbReference type="NCBIfam" id="TIGR01313">
    <property type="entry name" value="therm_gnt_kin"/>
    <property type="match status" value="1"/>
</dbReference>
<dbReference type="CDD" id="cd02021">
    <property type="entry name" value="GntK"/>
    <property type="match status" value="1"/>
</dbReference>
<dbReference type="EC" id="2.7.1.12" evidence="3 9"/>
<evidence type="ECO:0000313" key="10">
    <source>
        <dbReference type="EMBL" id="MCA1854773.1"/>
    </source>
</evidence>
<comment type="catalytic activity">
    <reaction evidence="8 9">
        <text>D-gluconate + ATP = 6-phospho-D-gluconate + ADP + H(+)</text>
        <dbReference type="Rhea" id="RHEA:19433"/>
        <dbReference type="ChEBI" id="CHEBI:15378"/>
        <dbReference type="ChEBI" id="CHEBI:18391"/>
        <dbReference type="ChEBI" id="CHEBI:30616"/>
        <dbReference type="ChEBI" id="CHEBI:58759"/>
        <dbReference type="ChEBI" id="CHEBI:456216"/>
        <dbReference type="EC" id="2.7.1.12"/>
    </reaction>
</comment>
<comment type="similarity">
    <text evidence="2 9">Belongs to the gluconokinase GntK/GntV family.</text>
</comment>
<keyword evidence="6 9" id="KW-0418">Kinase</keyword>
<evidence type="ECO:0000256" key="6">
    <source>
        <dbReference type="ARBA" id="ARBA00022777"/>
    </source>
</evidence>
<evidence type="ECO:0000256" key="3">
    <source>
        <dbReference type="ARBA" id="ARBA00012054"/>
    </source>
</evidence>
<dbReference type="PROSITE" id="PS51257">
    <property type="entry name" value="PROKAR_LIPOPROTEIN"/>
    <property type="match status" value="1"/>
</dbReference>
<dbReference type="InterPro" id="IPR027417">
    <property type="entry name" value="P-loop_NTPase"/>
</dbReference>
<dbReference type="Gene3D" id="3.40.50.300">
    <property type="entry name" value="P-loop containing nucleotide triphosphate hydrolases"/>
    <property type="match status" value="1"/>
</dbReference>
<dbReference type="SUPFAM" id="SSF52540">
    <property type="entry name" value="P-loop containing nucleoside triphosphate hydrolases"/>
    <property type="match status" value="1"/>
</dbReference>
<gene>
    <name evidence="10" type="ORF">LE190_02365</name>
</gene>
<evidence type="ECO:0000313" key="11">
    <source>
        <dbReference type="Proteomes" id="UP001198602"/>
    </source>
</evidence>
<reference evidence="10 11" key="1">
    <citation type="submission" date="2021-07" db="EMBL/GenBank/DDBJ databases">
        <title>Characterization of Violacein-producing bacteria and related species.</title>
        <authorList>
            <person name="Wilson H.S."/>
            <person name="De Leon M.E."/>
        </authorList>
    </citation>
    <scope>NUCLEOTIDE SEQUENCE [LARGE SCALE GENOMIC DNA]</scope>
    <source>
        <strain evidence="10 11">HSC-2F05</strain>
    </source>
</reference>
<proteinExistence type="inferred from homology"/>
<protein>
    <recommendedName>
        <fullName evidence="3 9">Gluconokinase</fullName>
        <ecNumber evidence="3 9">2.7.1.12</ecNumber>
    </recommendedName>
</protein>
<evidence type="ECO:0000256" key="5">
    <source>
        <dbReference type="ARBA" id="ARBA00022741"/>
    </source>
</evidence>
<evidence type="ECO:0000256" key="7">
    <source>
        <dbReference type="ARBA" id="ARBA00022840"/>
    </source>
</evidence>
<dbReference type="RefSeq" id="WP_225237209.1">
    <property type="nucleotide sequence ID" value="NZ_JAHYBX010000001.1"/>
</dbReference>
<keyword evidence="4 9" id="KW-0808">Transferase</keyword>
<evidence type="ECO:0000256" key="2">
    <source>
        <dbReference type="ARBA" id="ARBA00008420"/>
    </source>
</evidence>
<dbReference type="PANTHER" id="PTHR43442:SF3">
    <property type="entry name" value="GLUCONOKINASE-RELATED"/>
    <property type="match status" value="1"/>
</dbReference>
<keyword evidence="5 9" id="KW-0547">Nucleotide-binding</keyword>
<dbReference type="InterPro" id="IPR006001">
    <property type="entry name" value="Therm_gnt_kin"/>
</dbReference>
<keyword evidence="11" id="KW-1185">Reference proteome</keyword>
<evidence type="ECO:0000256" key="9">
    <source>
        <dbReference type="RuleBase" id="RU363066"/>
    </source>
</evidence>
<dbReference type="PANTHER" id="PTHR43442">
    <property type="entry name" value="GLUCONOKINASE-RELATED"/>
    <property type="match status" value="1"/>
</dbReference>